<organism evidence="8 9">
    <name type="scientific">Rehmannia glutinosa</name>
    <name type="common">Chinese foxglove</name>
    <dbReference type="NCBI Taxonomy" id="99300"/>
    <lineage>
        <taxon>Eukaryota</taxon>
        <taxon>Viridiplantae</taxon>
        <taxon>Streptophyta</taxon>
        <taxon>Embryophyta</taxon>
        <taxon>Tracheophyta</taxon>
        <taxon>Spermatophyta</taxon>
        <taxon>Magnoliopsida</taxon>
        <taxon>eudicotyledons</taxon>
        <taxon>Gunneridae</taxon>
        <taxon>Pentapetalae</taxon>
        <taxon>asterids</taxon>
        <taxon>lamiids</taxon>
        <taxon>Lamiales</taxon>
        <taxon>Orobanchaceae</taxon>
        <taxon>Rehmannieae</taxon>
        <taxon>Rehmannia</taxon>
    </lineage>
</organism>
<feature type="compositionally biased region" description="Basic and acidic residues" evidence="6">
    <location>
        <begin position="14"/>
        <end position="25"/>
    </location>
</feature>
<evidence type="ECO:0000259" key="7">
    <source>
        <dbReference type="Pfam" id="PF13178"/>
    </source>
</evidence>
<feature type="compositionally biased region" description="Low complexity" evidence="6">
    <location>
        <begin position="241"/>
        <end position="252"/>
    </location>
</feature>
<evidence type="ECO:0000256" key="3">
    <source>
        <dbReference type="ARBA" id="ARBA00022980"/>
    </source>
</evidence>
<evidence type="ECO:0000256" key="6">
    <source>
        <dbReference type="SAM" id="MobiDB-lite"/>
    </source>
</evidence>
<evidence type="ECO:0000256" key="4">
    <source>
        <dbReference type="ARBA" id="ARBA00023274"/>
    </source>
</evidence>
<dbReference type="Proteomes" id="UP001318860">
    <property type="component" value="Unassembled WGS sequence"/>
</dbReference>
<protein>
    <recommendedName>
        <fullName evidence="5">Small ribosomal subunit protein eS1</fullName>
    </recommendedName>
</protein>
<keyword evidence="1 5" id="KW-0963">Cytoplasm</keyword>
<dbReference type="InterPro" id="IPR025064">
    <property type="entry name" value="DUF4005"/>
</dbReference>
<feature type="domain" description="DUF4005" evidence="7">
    <location>
        <begin position="293"/>
        <end position="349"/>
    </location>
</feature>
<comment type="caution">
    <text evidence="8">The sequence shown here is derived from an EMBL/GenBank/DDBJ whole genome shotgun (WGS) entry which is preliminary data.</text>
</comment>
<dbReference type="InterPro" id="IPR000048">
    <property type="entry name" value="IQ_motif_EF-hand-BS"/>
</dbReference>
<dbReference type="PANTHER" id="PTHR11830">
    <property type="entry name" value="40S RIBOSOMAL PROTEIN S3A"/>
    <property type="match status" value="1"/>
</dbReference>
<dbReference type="Pfam" id="PF01015">
    <property type="entry name" value="Ribosomal_S3Ae"/>
    <property type="match status" value="1"/>
</dbReference>
<dbReference type="Pfam" id="PF00612">
    <property type="entry name" value="IQ"/>
    <property type="match status" value="2"/>
</dbReference>
<keyword evidence="2" id="KW-0112">Calmodulin-binding</keyword>
<evidence type="ECO:0000313" key="9">
    <source>
        <dbReference type="Proteomes" id="UP001318860"/>
    </source>
</evidence>
<evidence type="ECO:0000256" key="5">
    <source>
        <dbReference type="HAMAP-Rule" id="MF_03122"/>
    </source>
</evidence>
<keyword evidence="4 5" id="KW-0687">Ribonucleoprotein</keyword>
<comment type="caution">
    <text evidence="5">Lacks conserved residue(s) required for the propagation of feature annotation.</text>
</comment>
<dbReference type="InterPro" id="IPR001593">
    <property type="entry name" value="Ribosomal_eS1"/>
</dbReference>
<dbReference type="CDD" id="cd23767">
    <property type="entry name" value="IQCD"/>
    <property type="match status" value="1"/>
</dbReference>
<gene>
    <name evidence="8" type="ORF">DH2020_043566</name>
</gene>
<keyword evidence="9" id="KW-1185">Reference proteome</keyword>
<keyword evidence="3 5" id="KW-0689">Ribosomal protein</keyword>
<feature type="compositionally biased region" description="Polar residues" evidence="6">
    <location>
        <begin position="26"/>
        <end position="36"/>
    </location>
</feature>
<comment type="subcellular location">
    <subcellularLocation>
        <location evidence="5">Cytoplasm</location>
    </subcellularLocation>
</comment>
<dbReference type="HAMAP" id="MF_03122">
    <property type="entry name" value="Ribosomal_eS1_euk"/>
    <property type="match status" value="1"/>
</dbReference>
<name>A0ABR0UKF7_REHGL</name>
<dbReference type="Gene3D" id="1.20.5.190">
    <property type="match status" value="1"/>
</dbReference>
<feature type="region of interest" description="Disordered" evidence="6">
    <location>
        <begin position="1"/>
        <end position="75"/>
    </location>
</feature>
<sequence>MGKTGKWIRNFLTGKKDHKEKESKKNATSLQNSATNIEHHYPTTPISIPQPTTPKEKRRWSFRRPSAAAPERPDSDFVENTAANAAVIQLSVATSGRASSVEDGAAIKIQSVFRGYLARKALNALRGLVKLQALVRGHLVRKQATDTLRCMLALVTAQARARAQRLHMAEEAKFIAQMQFTSRKFTQEDKFKKLNQDFDRSPKETIKIVEMDLGEYKPVTKARNSYSNHRQFNRTEHKISTKISPSSPSAITDHMSPRTCSNHFEEYSFSPQCYYPALAKPDPSKSPFAYPRSEYAESFYNDYPFYPNYMANTRSSIAKLRSHSAPKQRPVITFERQPSRRRSSLEGKNIAKAVRIQRSSSHVGPNYDQHPWCLNLDKSTISLKDSECGSTSTVLSNTNYCRSPVGFDVHGARKNKRISKGKKGGKKKAADPFAKKDWYDIKAPSVFVTRNVGKTLVTRTQGTKIASEGLKHRVFDVSLADLQNDEDHSFRKIRLRAEDVQGKNVLTNFWGMDFTTDKLRSLVRKWQSLIEAHVDVKTTDNYTLRLFCIAFTKKRVNQQKRTCYAQSSQIRQIRRKMREIMINQAQSCDLKDLVQKFIPESIGKEIEKATSSIYPLQNVYIRKVKILKAPKFDLGRLMEVHGDYSEDVGVKVERPAEEPVAEATEVVGSNIAELSSFFFFFALSSSLHDLRCELNWLESKACSSAASCCIYLRLKNPPIDIPTESVVPPADSAVSQHVTENPQESAVELDVNTQLQNSQESDVNTQLQIPQNTAVTTQLQSSESSENTINPQRR</sequence>
<dbReference type="InterPro" id="IPR027500">
    <property type="entry name" value="Ribosomal_eS1_euk"/>
</dbReference>
<dbReference type="SMART" id="SM00015">
    <property type="entry name" value="IQ"/>
    <property type="match status" value="2"/>
</dbReference>
<dbReference type="Pfam" id="PF13178">
    <property type="entry name" value="DUF4005"/>
    <property type="match status" value="1"/>
</dbReference>
<dbReference type="SMART" id="SM01397">
    <property type="entry name" value="Ribosomal_S3Ae"/>
    <property type="match status" value="1"/>
</dbReference>
<evidence type="ECO:0000256" key="1">
    <source>
        <dbReference type="ARBA" id="ARBA00022490"/>
    </source>
</evidence>
<feature type="region of interest" description="Disordered" evidence="6">
    <location>
        <begin position="773"/>
        <end position="794"/>
    </location>
</feature>
<proteinExistence type="inferred from homology"/>
<reference evidence="8 9" key="1">
    <citation type="journal article" date="2021" name="Comput. Struct. Biotechnol. J.">
        <title>De novo genome assembly of the potent medicinal plant Rehmannia glutinosa using nanopore technology.</title>
        <authorList>
            <person name="Ma L."/>
            <person name="Dong C."/>
            <person name="Song C."/>
            <person name="Wang X."/>
            <person name="Zheng X."/>
            <person name="Niu Y."/>
            <person name="Chen S."/>
            <person name="Feng W."/>
        </authorList>
    </citation>
    <scope>NUCLEOTIDE SEQUENCE [LARGE SCALE GENOMIC DNA]</scope>
    <source>
        <strain evidence="8">DH-2019</strain>
    </source>
</reference>
<comment type="subunit">
    <text evidence="5">Component of the small ribosomal subunit. Mature ribosomes consist of a small (40S) and a large (60S) subunit. The 40S subunit contains about 33 different proteins and 1 molecule of RNA (18S). The 60S subunit contains about 49 different proteins and 3 molecules of RNA (25S, 5.8S and 5S).</text>
</comment>
<evidence type="ECO:0000313" key="8">
    <source>
        <dbReference type="EMBL" id="KAK6122682.1"/>
    </source>
</evidence>
<comment type="similarity">
    <text evidence="5">Belongs to the eukaryotic ribosomal protein eS1 family.</text>
</comment>
<dbReference type="EMBL" id="JABTTQ020002660">
    <property type="protein sequence ID" value="KAK6122682.1"/>
    <property type="molecule type" value="Genomic_DNA"/>
</dbReference>
<dbReference type="PROSITE" id="PS50096">
    <property type="entry name" value="IQ"/>
    <property type="match status" value="2"/>
</dbReference>
<feature type="region of interest" description="Disordered" evidence="6">
    <location>
        <begin position="236"/>
        <end position="256"/>
    </location>
</feature>
<accession>A0ABR0UKF7</accession>
<evidence type="ECO:0000256" key="2">
    <source>
        <dbReference type="ARBA" id="ARBA00022860"/>
    </source>
</evidence>